<dbReference type="RefSeq" id="WP_126619913.1">
    <property type="nucleotide sequence ID" value="NZ_CP034563.1"/>
</dbReference>
<evidence type="ECO:0000313" key="1">
    <source>
        <dbReference type="EMBL" id="AZQ65315.1"/>
    </source>
</evidence>
<protein>
    <recommendedName>
        <fullName evidence="3">STAS/SEC14 domain-containing protein</fullName>
    </recommendedName>
</protein>
<evidence type="ECO:0000313" key="2">
    <source>
        <dbReference type="Proteomes" id="UP000267268"/>
    </source>
</evidence>
<dbReference type="AlphaFoldDB" id="A0A3Q9FSV9"/>
<dbReference type="EMBL" id="CP034563">
    <property type="protein sequence ID" value="AZQ65315.1"/>
    <property type="molecule type" value="Genomic_DNA"/>
</dbReference>
<keyword evidence="2" id="KW-1185">Reference proteome</keyword>
<reference evidence="1 2" key="1">
    <citation type="submission" date="2018-12" db="EMBL/GenBank/DDBJ databases">
        <title>Flammeovirga pectinis sp. nov., isolated from the gut of the Korean scallop, Patinopecten yessoensis.</title>
        <authorList>
            <person name="Bae J.-W."/>
            <person name="Jeong Y.-S."/>
            <person name="Kang W."/>
        </authorList>
    </citation>
    <scope>NUCLEOTIDE SEQUENCE [LARGE SCALE GENOMIC DNA]</scope>
    <source>
        <strain evidence="1 2">L12M1</strain>
    </source>
</reference>
<accession>A0A3Q9FSV9</accession>
<dbReference type="OrthoDB" id="982103at2"/>
<name>A0A3Q9FSV9_9BACT</name>
<organism evidence="1 2">
    <name type="scientific">Flammeovirga pectinis</name>
    <dbReference type="NCBI Taxonomy" id="2494373"/>
    <lineage>
        <taxon>Bacteria</taxon>
        <taxon>Pseudomonadati</taxon>
        <taxon>Bacteroidota</taxon>
        <taxon>Cytophagia</taxon>
        <taxon>Cytophagales</taxon>
        <taxon>Flammeovirgaceae</taxon>
        <taxon>Flammeovirga</taxon>
    </lineage>
</organism>
<gene>
    <name evidence="1" type="ORF">EI427_24170</name>
</gene>
<dbReference type="Proteomes" id="UP000267268">
    <property type="component" value="Chromosome 2"/>
</dbReference>
<sequence length="138" mass="16412">MISFEIISDEKYNILSWNPIHKILKTEWNTPIDMDEELYRTVVVTHLETTEKYAPTRMLVDTQNAYYNVVPETQDWINQKFVKIVDKINLEKMAWIVSEDFFAQVSFDQVMDDATEAAPFKMKHFTNNEEALEWLLIE</sequence>
<dbReference type="KEGG" id="fll:EI427_24170"/>
<evidence type="ECO:0008006" key="3">
    <source>
        <dbReference type="Google" id="ProtNLM"/>
    </source>
</evidence>
<proteinExistence type="predicted"/>